<comment type="caution">
    <text evidence="1">The sequence shown here is derived from an EMBL/GenBank/DDBJ whole genome shotgun (WGS) entry which is preliminary data.</text>
</comment>
<reference evidence="1 2" key="1">
    <citation type="journal article" date="2018" name="Nat. Genet.">
        <title>Extensive intraspecific gene order and gene structural variations between Mo17 and other maize genomes.</title>
        <authorList>
            <person name="Sun S."/>
            <person name="Zhou Y."/>
            <person name="Chen J."/>
            <person name="Shi J."/>
            <person name="Zhao H."/>
            <person name="Zhao H."/>
            <person name="Song W."/>
            <person name="Zhang M."/>
            <person name="Cui Y."/>
            <person name="Dong X."/>
            <person name="Liu H."/>
            <person name="Ma X."/>
            <person name="Jiao Y."/>
            <person name="Wang B."/>
            <person name="Wei X."/>
            <person name="Stein J.C."/>
            <person name="Glaubitz J.C."/>
            <person name="Lu F."/>
            <person name="Yu G."/>
            <person name="Liang C."/>
            <person name="Fengler K."/>
            <person name="Li B."/>
            <person name="Rafalski A."/>
            <person name="Schnable P.S."/>
            <person name="Ware D.H."/>
            <person name="Buckler E.S."/>
            <person name="Lai J."/>
        </authorList>
    </citation>
    <scope>NUCLEOTIDE SEQUENCE [LARGE SCALE GENOMIC DNA]</scope>
    <source>
        <strain evidence="2">cv. Missouri 17</strain>
        <tissue evidence="1">Seedling</tissue>
    </source>
</reference>
<proteinExistence type="predicted"/>
<name>A0A3L6FR12_MAIZE</name>
<sequence length="11" mass="1316">MTRPTNQPWSV</sequence>
<accession>A0A3L6FR12</accession>
<dbReference type="Proteomes" id="UP000251960">
    <property type="component" value="Chromosome 2"/>
</dbReference>
<organism evidence="1 2">
    <name type="scientific">Zea mays</name>
    <name type="common">Maize</name>
    <dbReference type="NCBI Taxonomy" id="4577"/>
    <lineage>
        <taxon>Eukaryota</taxon>
        <taxon>Viridiplantae</taxon>
        <taxon>Streptophyta</taxon>
        <taxon>Embryophyta</taxon>
        <taxon>Tracheophyta</taxon>
        <taxon>Spermatophyta</taxon>
        <taxon>Magnoliopsida</taxon>
        <taxon>Liliopsida</taxon>
        <taxon>Poales</taxon>
        <taxon>Poaceae</taxon>
        <taxon>PACMAD clade</taxon>
        <taxon>Panicoideae</taxon>
        <taxon>Andropogonodae</taxon>
        <taxon>Andropogoneae</taxon>
        <taxon>Tripsacinae</taxon>
        <taxon>Zea</taxon>
    </lineage>
</organism>
<evidence type="ECO:0000313" key="2">
    <source>
        <dbReference type="Proteomes" id="UP000251960"/>
    </source>
</evidence>
<protein>
    <submittedName>
        <fullName evidence="1">Uncharacterized protein</fullName>
    </submittedName>
</protein>
<dbReference type="EMBL" id="NCVQ01000003">
    <property type="protein sequence ID" value="PWZ37252.1"/>
    <property type="molecule type" value="Genomic_DNA"/>
</dbReference>
<gene>
    <name evidence="1" type="ORF">Zm00014a_032654</name>
</gene>
<evidence type="ECO:0000313" key="1">
    <source>
        <dbReference type="EMBL" id="PWZ37252.1"/>
    </source>
</evidence>